<accession>A0A2P2QK46</accession>
<dbReference type="AlphaFoldDB" id="A0A2P2QK46"/>
<organism evidence="1">
    <name type="scientific">Rhizophora mucronata</name>
    <name type="common">Asiatic mangrove</name>
    <dbReference type="NCBI Taxonomy" id="61149"/>
    <lineage>
        <taxon>Eukaryota</taxon>
        <taxon>Viridiplantae</taxon>
        <taxon>Streptophyta</taxon>
        <taxon>Embryophyta</taxon>
        <taxon>Tracheophyta</taxon>
        <taxon>Spermatophyta</taxon>
        <taxon>Magnoliopsida</taxon>
        <taxon>eudicotyledons</taxon>
        <taxon>Gunneridae</taxon>
        <taxon>Pentapetalae</taxon>
        <taxon>rosids</taxon>
        <taxon>fabids</taxon>
        <taxon>Malpighiales</taxon>
        <taxon>Rhizophoraceae</taxon>
        <taxon>Rhizophora</taxon>
    </lineage>
</organism>
<name>A0A2P2QK46_RHIMU</name>
<proteinExistence type="predicted"/>
<sequence length="34" mass="3920">MPLKTRSAIKSSLSAKMRMPMRFSNCAIKKHIQK</sequence>
<evidence type="ECO:0000313" key="1">
    <source>
        <dbReference type="EMBL" id="MBX67343.1"/>
    </source>
</evidence>
<protein>
    <submittedName>
        <fullName evidence="1">Uncharacterized protein</fullName>
    </submittedName>
</protein>
<reference evidence="1" key="1">
    <citation type="submission" date="2018-02" db="EMBL/GenBank/DDBJ databases">
        <title>Rhizophora mucronata_Transcriptome.</title>
        <authorList>
            <person name="Meera S.P."/>
            <person name="Sreeshan A."/>
            <person name="Augustine A."/>
        </authorList>
    </citation>
    <scope>NUCLEOTIDE SEQUENCE</scope>
    <source>
        <tissue evidence="1">Leaf</tissue>
    </source>
</reference>
<dbReference type="EMBL" id="GGEC01086859">
    <property type="protein sequence ID" value="MBX67343.1"/>
    <property type="molecule type" value="Transcribed_RNA"/>
</dbReference>